<reference evidence="3 4" key="1">
    <citation type="submission" date="2018-09" db="EMBL/GenBank/DDBJ databases">
        <title>Draft genome sequence of Buttiauxella izardii CCUG 35510T.</title>
        <authorList>
            <person name="Salva-Serra F."/>
            <person name="Marathe N."/>
            <person name="Moore E."/>
            <person name="Stadler-Svensson L."/>
            <person name="Engstrom-Jakobsson H."/>
        </authorList>
    </citation>
    <scope>NUCLEOTIDE SEQUENCE [LARGE SCALE GENOMIC DNA]</scope>
    <source>
        <strain evidence="3 4">CCUG 35510</strain>
    </source>
</reference>
<organism evidence="3 4">
    <name type="scientific">Buttiauxella izardii</name>
    <dbReference type="NCBI Taxonomy" id="82991"/>
    <lineage>
        <taxon>Bacteria</taxon>
        <taxon>Pseudomonadati</taxon>
        <taxon>Pseudomonadota</taxon>
        <taxon>Gammaproteobacteria</taxon>
        <taxon>Enterobacterales</taxon>
        <taxon>Enterobacteriaceae</taxon>
        <taxon>Buttiauxella</taxon>
    </lineage>
</organism>
<dbReference type="PANTHER" id="PTHR12526:SF638">
    <property type="entry name" value="SPORE COAT PROTEIN SA"/>
    <property type="match status" value="1"/>
</dbReference>
<proteinExistence type="predicted"/>
<keyword evidence="4" id="KW-1185">Reference proteome</keyword>
<dbReference type="GO" id="GO:1901135">
    <property type="term" value="P:carbohydrate derivative metabolic process"/>
    <property type="evidence" value="ECO:0007669"/>
    <property type="project" value="UniProtKB-ARBA"/>
</dbReference>
<dbReference type="SUPFAM" id="SSF53756">
    <property type="entry name" value="UDP-Glycosyltransferase/glycogen phosphorylase"/>
    <property type="match status" value="1"/>
</dbReference>
<name>A0A3A5JTD3_9ENTR</name>
<dbReference type="Pfam" id="PF00534">
    <property type="entry name" value="Glycos_transf_1"/>
    <property type="match status" value="1"/>
</dbReference>
<dbReference type="RefSeq" id="WP_120064075.1">
    <property type="nucleotide sequence ID" value="NZ_QZWH01000011.1"/>
</dbReference>
<accession>A0A3A5JTD3</accession>
<dbReference type="OrthoDB" id="9775208at2"/>
<dbReference type="GO" id="GO:0016757">
    <property type="term" value="F:glycosyltransferase activity"/>
    <property type="evidence" value="ECO:0007669"/>
    <property type="project" value="InterPro"/>
</dbReference>
<protein>
    <submittedName>
        <fullName evidence="3">Glycosyltransferase family 1 protein</fullName>
    </submittedName>
</protein>
<dbReference type="AlphaFoldDB" id="A0A3A5JTD3"/>
<dbReference type="PANTHER" id="PTHR12526">
    <property type="entry name" value="GLYCOSYLTRANSFERASE"/>
    <property type="match status" value="1"/>
</dbReference>
<evidence type="ECO:0000313" key="4">
    <source>
        <dbReference type="Proteomes" id="UP000276295"/>
    </source>
</evidence>
<evidence type="ECO:0000259" key="1">
    <source>
        <dbReference type="Pfam" id="PF00534"/>
    </source>
</evidence>
<dbReference type="InterPro" id="IPR001296">
    <property type="entry name" value="Glyco_trans_1"/>
</dbReference>
<feature type="domain" description="Glycosyl transferase family 1" evidence="1">
    <location>
        <begin position="178"/>
        <end position="346"/>
    </location>
</feature>
<evidence type="ECO:0000313" key="3">
    <source>
        <dbReference type="EMBL" id="RJT25970.1"/>
    </source>
</evidence>
<dbReference type="Pfam" id="PF13477">
    <property type="entry name" value="Glyco_trans_4_2"/>
    <property type="match status" value="1"/>
</dbReference>
<dbReference type="InterPro" id="IPR028098">
    <property type="entry name" value="Glyco_trans_4-like_N"/>
</dbReference>
<comment type="caution">
    <text evidence="3">The sequence shown here is derived from an EMBL/GenBank/DDBJ whole genome shotgun (WGS) entry which is preliminary data.</text>
</comment>
<feature type="domain" description="Glycosyltransferase subfamily 4-like N-terminal" evidence="2">
    <location>
        <begin position="3"/>
        <end position="146"/>
    </location>
</feature>
<evidence type="ECO:0000259" key="2">
    <source>
        <dbReference type="Pfam" id="PF13477"/>
    </source>
</evidence>
<dbReference type="Gene3D" id="3.40.50.2000">
    <property type="entry name" value="Glycogen Phosphorylase B"/>
    <property type="match status" value="2"/>
</dbReference>
<dbReference type="CDD" id="cd03808">
    <property type="entry name" value="GT4_CapM-like"/>
    <property type="match status" value="1"/>
</dbReference>
<sequence>MEKIVISANTSWYVFNFRKGTISELLKKGHEVIVITPKDGYENKLISMGCRHIGIEIDRSGRNIFKEMKTILNYGMIYLKEKPSIILNFTPKANIYSSIGAWACKAKVINNISGLGAVFIKNNLLTKIVSLAYRISNLATNTIFFQNDEDLHFFLKHKIVPEYKAKNIPGSGVNLDEFFVKPSPDDNKVRFLLVARLLKQKGVPEYIEAATMLQKKYSNVEFAILGPIDHNNPNSIDEKNLFECNSQHIINYLGTSDDVASIVEHYDCVVLPSYYREGVPRSLLEAAAMGKPLIATDNVGCRDVVFDGVNGFLCEKKNPVSLAEAMEKVINVNHQERLSLGMAGRKIIEKIFDEKIVINKYMQIING</sequence>
<keyword evidence="3" id="KW-0808">Transferase</keyword>
<gene>
    <name evidence="3" type="ORF">D6029_07020</name>
</gene>
<dbReference type="EMBL" id="QZWH01000011">
    <property type="protein sequence ID" value="RJT25970.1"/>
    <property type="molecule type" value="Genomic_DNA"/>
</dbReference>
<dbReference type="Proteomes" id="UP000276295">
    <property type="component" value="Unassembled WGS sequence"/>
</dbReference>